<name>A0ABW4A386_9ACTN</name>
<sequence>MRDLEETLRDAVQDLADDAPHAYDLAGAARVQGRRIRRRRHAAAALAVLAVVTVPFVWLRPEPRIPVVHPAPTPSVTVQASVRPLPDFMIKTPYRLPGDAVVTMVTIPTRVDDGVDENTHVSLDRDAGRYRQLPFDYGRPAMAPDGKRFAAKISRYRTDVVNTAGGVVDTLNVDTDLRVGADPVWSPDGSRLLVPVKGGFAVYETGTGNLREFDNADVDSLCSDFCSFSWLPNGREFAVPRLDVSVPRSEAHPDRLEGVVVYSTDTGERVRSIPMVGVPVGNGAWSPDGRTVLVHEKTETTDGIRVVDAVNGAPRSGLFAGPDAIYLADGRILAFGNRYAQIHAADGTLLEEYRMPRQFTDGVTLTVARS</sequence>
<evidence type="ECO:0000256" key="1">
    <source>
        <dbReference type="SAM" id="Phobius"/>
    </source>
</evidence>
<protein>
    <recommendedName>
        <fullName evidence="4">WD40-like Beta Propeller Repeat</fullName>
    </recommendedName>
</protein>
<gene>
    <name evidence="2" type="ORF">ACFQ5G_06170</name>
</gene>
<organism evidence="2 3">
    <name type="scientific">Actinoplanes sichuanensis</name>
    <dbReference type="NCBI Taxonomy" id="512349"/>
    <lineage>
        <taxon>Bacteria</taxon>
        <taxon>Bacillati</taxon>
        <taxon>Actinomycetota</taxon>
        <taxon>Actinomycetes</taxon>
        <taxon>Micromonosporales</taxon>
        <taxon>Micromonosporaceae</taxon>
        <taxon>Actinoplanes</taxon>
    </lineage>
</organism>
<proteinExistence type="predicted"/>
<comment type="caution">
    <text evidence="2">The sequence shown here is derived from an EMBL/GenBank/DDBJ whole genome shotgun (WGS) entry which is preliminary data.</text>
</comment>
<feature type="transmembrane region" description="Helical" evidence="1">
    <location>
        <begin position="42"/>
        <end position="59"/>
    </location>
</feature>
<dbReference type="EMBL" id="JBHTMK010000006">
    <property type="protein sequence ID" value="MFD1364928.1"/>
    <property type="molecule type" value="Genomic_DNA"/>
</dbReference>
<dbReference type="InterPro" id="IPR011042">
    <property type="entry name" value="6-blade_b-propeller_TolB-like"/>
</dbReference>
<keyword evidence="1" id="KW-1133">Transmembrane helix</keyword>
<dbReference type="SUPFAM" id="SSF82171">
    <property type="entry name" value="DPP6 N-terminal domain-like"/>
    <property type="match status" value="1"/>
</dbReference>
<evidence type="ECO:0000313" key="2">
    <source>
        <dbReference type="EMBL" id="MFD1364928.1"/>
    </source>
</evidence>
<dbReference type="RefSeq" id="WP_317789395.1">
    <property type="nucleotide sequence ID" value="NZ_AP028461.1"/>
</dbReference>
<dbReference type="Gene3D" id="2.120.10.30">
    <property type="entry name" value="TolB, C-terminal domain"/>
    <property type="match status" value="1"/>
</dbReference>
<reference evidence="3" key="1">
    <citation type="journal article" date="2019" name="Int. J. Syst. Evol. Microbiol.">
        <title>The Global Catalogue of Microorganisms (GCM) 10K type strain sequencing project: providing services to taxonomists for standard genome sequencing and annotation.</title>
        <authorList>
            <consortium name="The Broad Institute Genomics Platform"/>
            <consortium name="The Broad Institute Genome Sequencing Center for Infectious Disease"/>
            <person name="Wu L."/>
            <person name="Ma J."/>
        </authorList>
    </citation>
    <scope>NUCLEOTIDE SEQUENCE [LARGE SCALE GENOMIC DNA]</scope>
    <source>
        <strain evidence="3">CCM 7526</strain>
    </source>
</reference>
<dbReference type="Proteomes" id="UP001597183">
    <property type="component" value="Unassembled WGS sequence"/>
</dbReference>
<keyword evidence="1" id="KW-0812">Transmembrane</keyword>
<keyword evidence="1" id="KW-0472">Membrane</keyword>
<keyword evidence="3" id="KW-1185">Reference proteome</keyword>
<evidence type="ECO:0000313" key="3">
    <source>
        <dbReference type="Proteomes" id="UP001597183"/>
    </source>
</evidence>
<evidence type="ECO:0008006" key="4">
    <source>
        <dbReference type="Google" id="ProtNLM"/>
    </source>
</evidence>
<accession>A0ABW4A386</accession>